<dbReference type="KEGG" id="aalt:CC77DRAFT_131662"/>
<proteinExistence type="predicted"/>
<dbReference type="AlphaFoldDB" id="A0A177DIU3"/>
<dbReference type="RefSeq" id="XP_018385036.1">
    <property type="nucleotide sequence ID" value="XM_018530183.1"/>
</dbReference>
<dbReference type="OMA" id="NWYKYTD"/>
<dbReference type="Gene3D" id="1.10.357.40">
    <property type="entry name" value="YbiA-like"/>
    <property type="match status" value="1"/>
</dbReference>
<dbReference type="GeneID" id="29115777"/>
<evidence type="ECO:0000313" key="2">
    <source>
        <dbReference type="EMBL" id="OAG19615.1"/>
    </source>
</evidence>
<reference evidence="2 3" key="1">
    <citation type="submission" date="2016-05" db="EMBL/GenBank/DDBJ databases">
        <title>Comparative analysis of secretome profiles of manganese(II)-oxidizing ascomycete fungi.</title>
        <authorList>
            <consortium name="DOE Joint Genome Institute"/>
            <person name="Zeiner C.A."/>
            <person name="Purvine S.O."/>
            <person name="Zink E.M."/>
            <person name="Wu S."/>
            <person name="Pasa-Tolic L."/>
            <person name="Chaput D.L."/>
            <person name="Haridas S."/>
            <person name="Grigoriev I.V."/>
            <person name="Santelli C.M."/>
            <person name="Hansel C.M."/>
        </authorList>
    </citation>
    <scope>NUCLEOTIDE SEQUENCE [LARGE SCALE GENOMIC DNA]</scope>
    <source>
        <strain evidence="2 3">SRC1lrK2f</strain>
    </source>
</reference>
<protein>
    <submittedName>
        <fullName evidence="2">DUF1768-domain-containing protein</fullName>
    </submittedName>
</protein>
<evidence type="ECO:0000313" key="3">
    <source>
        <dbReference type="Proteomes" id="UP000077248"/>
    </source>
</evidence>
<organism evidence="2 3">
    <name type="scientific">Alternaria alternata</name>
    <name type="common">Alternaria rot fungus</name>
    <name type="synonym">Torula alternata</name>
    <dbReference type="NCBI Taxonomy" id="5599"/>
    <lineage>
        <taxon>Eukaryota</taxon>
        <taxon>Fungi</taxon>
        <taxon>Dikarya</taxon>
        <taxon>Ascomycota</taxon>
        <taxon>Pezizomycotina</taxon>
        <taxon>Dothideomycetes</taxon>
        <taxon>Pleosporomycetidae</taxon>
        <taxon>Pleosporales</taxon>
        <taxon>Pleosporineae</taxon>
        <taxon>Pleosporaceae</taxon>
        <taxon>Alternaria</taxon>
        <taxon>Alternaria sect. Alternaria</taxon>
        <taxon>Alternaria alternata complex</taxon>
    </lineage>
</organism>
<gene>
    <name evidence="2" type="ORF">CC77DRAFT_131662</name>
</gene>
<dbReference type="CDD" id="cd15457">
    <property type="entry name" value="NADAR"/>
    <property type="match status" value="1"/>
</dbReference>
<dbReference type="InterPro" id="IPR012816">
    <property type="entry name" value="NADAR"/>
</dbReference>
<dbReference type="SUPFAM" id="SSF143990">
    <property type="entry name" value="YbiA-like"/>
    <property type="match status" value="1"/>
</dbReference>
<dbReference type="Pfam" id="PF08719">
    <property type="entry name" value="NADAR"/>
    <property type="match status" value="1"/>
</dbReference>
<evidence type="ECO:0000259" key="1">
    <source>
        <dbReference type="Pfam" id="PF08719"/>
    </source>
</evidence>
<dbReference type="EMBL" id="KV441480">
    <property type="protein sequence ID" value="OAG19615.1"/>
    <property type="molecule type" value="Genomic_DNA"/>
</dbReference>
<feature type="domain" description="NADAR" evidence="1">
    <location>
        <begin position="95"/>
        <end position="232"/>
    </location>
</feature>
<dbReference type="InterPro" id="IPR037238">
    <property type="entry name" value="YbiA-like_sf"/>
</dbReference>
<sequence>MGKRKPYPSGRPAKKSVAARGEEVQGTIFFYMPKEKPYGVFCQWHTSPFSIPIASLQWLVDMAPSPPTPRTASSLILNLTTSIRTTSTESSTILSTHTVSNSTILFTCAEQSYMFCKAVYFSDANTARLILLTSDPKEQKKHGQKVKNFDFNEWGRVKSRVARVGNWYKYTDTKNKHMKSVLLGTQGREIAEAARRDRIWGIGYRSDEAETYRDSWGENLLGRCLMDVRDRIVEIDKKMAERDPEGNEDWEWDGLLGDEEAFEWLAGAEVPER</sequence>
<keyword evidence="3" id="KW-1185">Reference proteome</keyword>
<name>A0A177DIU3_ALTAL</name>
<accession>A0A177DIU3</accession>
<dbReference type="NCBIfam" id="TIGR02464">
    <property type="entry name" value="ribofla_fusion"/>
    <property type="match status" value="1"/>
</dbReference>
<dbReference type="VEuPathDB" id="FungiDB:CC77DRAFT_131662"/>
<dbReference type="Proteomes" id="UP000077248">
    <property type="component" value="Unassembled WGS sequence"/>
</dbReference>